<feature type="region of interest" description="Disordered" evidence="1">
    <location>
        <begin position="1"/>
        <end position="23"/>
    </location>
</feature>
<evidence type="ECO:0000256" key="1">
    <source>
        <dbReference type="SAM" id="MobiDB-lite"/>
    </source>
</evidence>
<feature type="compositionally biased region" description="Basic and acidic residues" evidence="1">
    <location>
        <begin position="1"/>
        <end position="16"/>
    </location>
</feature>
<protein>
    <recommendedName>
        <fullName evidence="4">RNase H type-1 domain-containing protein</fullName>
    </recommendedName>
</protein>
<reference evidence="2 3" key="1">
    <citation type="submission" date="2024-02" db="EMBL/GenBank/DDBJ databases">
        <authorList>
            <person name="Chen Y."/>
            <person name="Shah S."/>
            <person name="Dougan E. K."/>
            <person name="Thang M."/>
            <person name="Chan C."/>
        </authorList>
    </citation>
    <scope>NUCLEOTIDE SEQUENCE [LARGE SCALE GENOMIC DNA]</scope>
</reference>
<organism evidence="2 3">
    <name type="scientific">Durusdinium trenchii</name>
    <dbReference type="NCBI Taxonomy" id="1381693"/>
    <lineage>
        <taxon>Eukaryota</taxon>
        <taxon>Sar</taxon>
        <taxon>Alveolata</taxon>
        <taxon>Dinophyceae</taxon>
        <taxon>Suessiales</taxon>
        <taxon>Symbiodiniaceae</taxon>
        <taxon>Durusdinium</taxon>
    </lineage>
</organism>
<dbReference type="Proteomes" id="UP001642484">
    <property type="component" value="Unassembled WGS sequence"/>
</dbReference>
<dbReference type="EMBL" id="CAXAMN010025862">
    <property type="protein sequence ID" value="CAK9098771.1"/>
    <property type="molecule type" value="Genomic_DNA"/>
</dbReference>
<accession>A0ABP0RHX8</accession>
<gene>
    <name evidence="2" type="ORF">CCMP2556_LOCUS46779</name>
</gene>
<evidence type="ECO:0008006" key="4">
    <source>
        <dbReference type="Google" id="ProtNLM"/>
    </source>
</evidence>
<evidence type="ECO:0000313" key="3">
    <source>
        <dbReference type="Proteomes" id="UP001642484"/>
    </source>
</evidence>
<name>A0ABP0RHX8_9DINO</name>
<proteinExistence type="predicted"/>
<comment type="caution">
    <text evidence="2">The sequence shown here is derived from an EMBL/GenBank/DDBJ whole genome shotgun (WGS) entry which is preliminary data.</text>
</comment>
<sequence>MLDAKAVLEQEKKKTLEPTPSQLVIPPVPKRGTLGRTVRLKSGRIAAEDEVTDKNPTRAKEALLGKYRISTVRNAGGGTDYVQMVMKELTRKLEQKAPPVKRAPRWLGCFVAPMETLVVDTKVPLEIRICAWFKLIKLWASMRFDDAAHLKTSEIRFYDGQLTGMMHQSKTTRAGKRVRELPIYIAKEAYVLQEDWLSIGFDLVKLQMPRDRTFVFPEGCFYGTVYGTSHVTYAEAVVDWAHHGLQDVLHGPFREEDGMGRILGELTSGEKGGLISGICSWTWKARVRCLGLALRATFPWPALRMGLSHPGEQGHNDDTLVSPLHTGVDCTATDDAAWIGGWLQESDNSKECRWFSLRVTERLAPWLLYRGKNPKRVIAALELLATLIALRLWLTRAGDSAEVHAEAFTDNKGNAFILRKGLSTKYPVTLLVIEVAETLRRLDTFATLTWVRRDGNVLADALTNEDFGAFDPRYREAIDDKNLQWYVLDDLLQGSEELFNEIKVHKQKKRETNKTLGRAKKKAAKFFSRWKS</sequence>
<evidence type="ECO:0000313" key="2">
    <source>
        <dbReference type="EMBL" id="CAK9098771.1"/>
    </source>
</evidence>
<keyword evidence="3" id="KW-1185">Reference proteome</keyword>